<dbReference type="GO" id="GO:0003677">
    <property type="term" value="F:DNA binding"/>
    <property type="evidence" value="ECO:0007669"/>
    <property type="project" value="UniProtKB-KW"/>
</dbReference>
<dbReference type="EMBL" id="CP067136">
    <property type="protein sequence ID" value="WCR06021.1"/>
    <property type="molecule type" value="Genomic_DNA"/>
</dbReference>
<dbReference type="Pfam" id="PF09836">
    <property type="entry name" value="DUF2063"/>
    <property type="match status" value="1"/>
</dbReference>
<dbReference type="InterPro" id="IPR018640">
    <property type="entry name" value="DUF2063"/>
</dbReference>
<sequence>MHADIQSAFRAALSGGDLPAGVTATDPDEAARRYAVYRNNVAVSLTQALGRRFPVIERLVGADFFSALAKAYLAADPPRSPVLSQWGAGFADFLAGFAPLAKWPYMADVARLEYARGVAFHAADADLIEPAILATADPEKLRLTLHPSVAILSLSHPAVSIWAQNQPGAQQSPLPPGPQIALILRSPCFNVLVEALSPADAALIEALHQGETLAFAAEQAQQVDPYHDPAPRLIWLMQQGAISRAGAPC</sequence>
<accession>A0ABY7SJB9</accession>
<protein>
    <submittedName>
        <fullName evidence="2">DNA-binding domain-containing protein</fullName>
    </submittedName>
</protein>
<feature type="domain" description="Putative DNA-binding" evidence="1">
    <location>
        <begin position="5"/>
        <end position="94"/>
    </location>
</feature>
<dbReference type="Gene3D" id="1.10.150.690">
    <property type="entry name" value="DUF2063"/>
    <property type="match status" value="1"/>
</dbReference>
<evidence type="ECO:0000259" key="1">
    <source>
        <dbReference type="Pfam" id="PF09836"/>
    </source>
</evidence>
<keyword evidence="2" id="KW-0238">DNA-binding</keyword>
<dbReference type="InterPro" id="IPR044922">
    <property type="entry name" value="DUF2063_N_sf"/>
</dbReference>
<name>A0ABY7SJB9_9RHOB</name>
<proteinExistence type="predicted"/>
<evidence type="ECO:0000313" key="2">
    <source>
        <dbReference type="EMBL" id="WCR06021.1"/>
    </source>
</evidence>
<dbReference type="Proteomes" id="UP001219349">
    <property type="component" value="Chromosome"/>
</dbReference>
<dbReference type="RefSeq" id="WP_271884914.1">
    <property type="nucleotide sequence ID" value="NZ_CP067136.1"/>
</dbReference>
<reference evidence="2 3" key="1">
    <citation type="submission" date="2021-01" db="EMBL/GenBank/DDBJ databases">
        <title>Biogeographic distribution of Paracoccus.</title>
        <authorList>
            <person name="Hollensteiner J."/>
            <person name="Leineberger J."/>
            <person name="Brinkhoff T."/>
            <person name="Daniel R."/>
        </authorList>
    </citation>
    <scope>NUCLEOTIDE SEQUENCE [LARGE SCALE GENOMIC DNA]</scope>
    <source>
        <strain evidence="2 3">KCTC 22803</strain>
    </source>
</reference>
<keyword evidence="3" id="KW-1185">Reference proteome</keyword>
<organism evidence="2 3">
    <name type="scientific">Paracoccus fistulariae</name>
    <dbReference type="NCBI Taxonomy" id="658446"/>
    <lineage>
        <taxon>Bacteria</taxon>
        <taxon>Pseudomonadati</taxon>
        <taxon>Pseudomonadota</taxon>
        <taxon>Alphaproteobacteria</taxon>
        <taxon>Rhodobacterales</taxon>
        <taxon>Paracoccaceae</taxon>
        <taxon>Paracoccus</taxon>
    </lineage>
</organism>
<gene>
    <name evidence="2" type="ORF">JHX87_10910</name>
</gene>
<evidence type="ECO:0000313" key="3">
    <source>
        <dbReference type="Proteomes" id="UP001219349"/>
    </source>
</evidence>